<sequence>MTTDDVAARQRWMGILARTPLPRLEEAFAALPEPPAYEALRRPEIGSALVRARAGGSGQRFNMGEMTVTRCSVRTAEGAVGHAYVAGRSRRKAELAAVFDALLQTPRHRRRLLNDLIEPQAEVLAAARAATVAEAAATRVEFFTMVRGED</sequence>
<proteinExistence type="predicted"/>
<name>A0A286GF09_9PROT</name>
<evidence type="ECO:0000313" key="1">
    <source>
        <dbReference type="EMBL" id="SOD94111.1"/>
    </source>
</evidence>
<protein>
    <submittedName>
        <fullName evidence="1">Alpha-D-ribose 1-methylphosphonate 5-triphosphate synthase subunit PhnG</fullName>
    </submittedName>
</protein>
<keyword evidence="2" id="KW-1185">Reference proteome</keyword>
<dbReference type="EMBL" id="OCNJ01000003">
    <property type="protein sequence ID" value="SOD94111.1"/>
    <property type="molecule type" value="Genomic_DNA"/>
</dbReference>
<accession>A0A286GF09</accession>
<evidence type="ECO:0000313" key="2">
    <source>
        <dbReference type="Proteomes" id="UP000219621"/>
    </source>
</evidence>
<dbReference type="RefSeq" id="WP_097278785.1">
    <property type="nucleotide sequence ID" value="NZ_OCNJ01000003.1"/>
</dbReference>
<dbReference type="GO" id="GO:0015716">
    <property type="term" value="P:organic phosphonate transport"/>
    <property type="evidence" value="ECO:0007669"/>
    <property type="project" value="InterPro"/>
</dbReference>
<dbReference type="Pfam" id="PF06754">
    <property type="entry name" value="PhnG"/>
    <property type="match status" value="1"/>
</dbReference>
<gene>
    <name evidence="1" type="ORF">SAMN05421508_103359</name>
</gene>
<reference evidence="1 2" key="1">
    <citation type="submission" date="2017-09" db="EMBL/GenBank/DDBJ databases">
        <authorList>
            <person name="Ehlers B."/>
            <person name="Leendertz F.H."/>
        </authorList>
    </citation>
    <scope>NUCLEOTIDE SEQUENCE [LARGE SCALE GENOMIC DNA]</scope>
    <source>
        <strain evidence="1 2">USBA 140</strain>
    </source>
</reference>
<dbReference type="InterPro" id="IPR009609">
    <property type="entry name" value="Phosphonate_metab_PhnG"/>
</dbReference>
<dbReference type="OrthoDB" id="530475at2"/>
<dbReference type="Proteomes" id="UP000219621">
    <property type="component" value="Unassembled WGS sequence"/>
</dbReference>
<dbReference type="NCBIfam" id="TIGR03293">
    <property type="entry name" value="PhnG_redo"/>
    <property type="match status" value="1"/>
</dbReference>
<dbReference type="GO" id="GO:0019634">
    <property type="term" value="P:organic phosphonate metabolic process"/>
    <property type="evidence" value="ECO:0007669"/>
    <property type="project" value="InterPro"/>
</dbReference>
<dbReference type="AlphaFoldDB" id="A0A286GF09"/>
<organism evidence="1 2">
    <name type="scientific">Caenispirillum bisanense</name>
    <dbReference type="NCBI Taxonomy" id="414052"/>
    <lineage>
        <taxon>Bacteria</taxon>
        <taxon>Pseudomonadati</taxon>
        <taxon>Pseudomonadota</taxon>
        <taxon>Alphaproteobacteria</taxon>
        <taxon>Rhodospirillales</taxon>
        <taxon>Novispirillaceae</taxon>
        <taxon>Caenispirillum</taxon>
    </lineage>
</organism>